<dbReference type="Pfam" id="PF12726">
    <property type="entry name" value="SEN1_N"/>
    <property type="match status" value="1"/>
</dbReference>
<evidence type="ECO:0000256" key="1">
    <source>
        <dbReference type="SAM" id="MobiDB-lite"/>
    </source>
</evidence>
<accession>A0AAW1TH55</accession>
<sequence>MSGEQELLARLESAQASGSFDQGWYSDAAKHLQNLDHWWCHHTQLTLGLSTVFSYGTENPAVQHIWGKMAQQLGTCSDCTSHFHNSQEFYHETVDPETAAPLLASLSSLNMARVAATLDSAFSQEGANMSEKLVTALYEALYHPVLLRDEEIMIKLGQALVHLSVRYEMDIAAGHERCPGLYALLTHPDVAVRSLASSAVRSIGAFQTAADVQPVMPILNLWRLLLLNKPDPDGSKLPKERGPFAPSHSAIWTAVAALFGSQGSHLMQPAAMTTVLDRFPDLLDMAVQEASTLGPSARQAFSSLRGVLACIGNQVWAHMSHDACSIIQGCSHVAMQSPDMRVCAPAIQAMAQVVIELQKAGSGMYERPRQLCLDFLTVRLPKSPQALRQNQVVPLATGSAFRAVAIGIDDCIPAAVNGDIYADALVREASGSRRGFLLDPMQTEKHDEGSKRIIRMQEHHVALTLAGLLRPKDMHQTQASTVMGIWSAFLDAADSQQLSQQTAALHRRCIERIWNFVDQALHDEEAWLLAEAQMSLSIHAASLKSMQLPSLAWLAPFLNMGQQSGPRLMAAWHICMRKVLSVLPKLIGDQLPSDARQAAQHLLRPGSTAPNELKLQIGSLLSQEAPGNLGKNPLEGLPSRLGQASSEAHPDLVDLTDSPAALNHQSSSTSPASGQPASRGKLDFLSPSSSHEQRLPAAKTSGTARGQTTPAARKQQSIKAFTSPRLSRWSGTQLQHGGHPRLFPDLDSPHHTGQLLPHTGVNHTRPLHSPHMSPLSQPCHPGLDFQALLLTTVDLKASPA</sequence>
<organism evidence="3 4">
    <name type="scientific">Apatococcus fuscideae</name>
    <dbReference type="NCBI Taxonomy" id="2026836"/>
    <lineage>
        <taxon>Eukaryota</taxon>
        <taxon>Viridiplantae</taxon>
        <taxon>Chlorophyta</taxon>
        <taxon>core chlorophytes</taxon>
        <taxon>Trebouxiophyceae</taxon>
        <taxon>Chlorellales</taxon>
        <taxon>Chlorellaceae</taxon>
        <taxon>Apatococcus</taxon>
    </lineage>
</organism>
<dbReference type="SUPFAM" id="SSF48371">
    <property type="entry name" value="ARM repeat"/>
    <property type="match status" value="1"/>
</dbReference>
<feature type="region of interest" description="Disordered" evidence="1">
    <location>
        <begin position="624"/>
        <end position="738"/>
    </location>
</feature>
<keyword evidence="4" id="KW-1185">Reference proteome</keyword>
<dbReference type="AlphaFoldDB" id="A0AAW1TH55"/>
<feature type="compositionally biased region" description="Polar residues" evidence="1">
    <location>
        <begin position="700"/>
        <end position="720"/>
    </location>
</feature>
<evidence type="ECO:0000259" key="2">
    <source>
        <dbReference type="Pfam" id="PF12726"/>
    </source>
</evidence>
<evidence type="ECO:0000313" key="4">
    <source>
        <dbReference type="Proteomes" id="UP001485043"/>
    </source>
</evidence>
<dbReference type="EMBL" id="JALJOV010000037">
    <property type="protein sequence ID" value="KAK9868267.1"/>
    <property type="molecule type" value="Genomic_DNA"/>
</dbReference>
<proteinExistence type="predicted"/>
<dbReference type="InterPro" id="IPR024481">
    <property type="entry name" value="Helicase_Sen1_N"/>
</dbReference>
<name>A0AAW1TH55_9CHLO</name>
<reference evidence="3 4" key="1">
    <citation type="journal article" date="2024" name="Nat. Commun.">
        <title>Phylogenomics reveals the evolutionary origins of lichenization in chlorophyte algae.</title>
        <authorList>
            <person name="Puginier C."/>
            <person name="Libourel C."/>
            <person name="Otte J."/>
            <person name="Skaloud P."/>
            <person name="Haon M."/>
            <person name="Grisel S."/>
            <person name="Petersen M."/>
            <person name="Berrin J.G."/>
            <person name="Delaux P.M."/>
            <person name="Dal Grande F."/>
            <person name="Keller J."/>
        </authorList>
    </citation>
    <scope>NUCLEOTIDE SEQUENCE [LARGE SCALE GENOMIC DNA]</scope>
    <source>
        <strain evidence="3 4">SAG 2523</strain>
    </source>
</reference>
<gene>
    <name evidence="3" type="ORF">WJX84_009538</name>
</gene>
<feature type="region of interest" description="Disordered" evidence="1">
    <location>
        <begin position="750"/>
        <end position="775"/>
    </location>
</feature>
<feature type="domain" description="Helicase Sen1 N-terminal" evidence="2">
    <location>
        <begin position="66"/>
        <end position="321"/>
    </location>
</feature>
<dbReference type="Proteomes" id="UP001485043">
    <property type="component" value="Unassembled WGS sequence"/>
</dbReference>
<comment type="caution">
    <text evidence="3">The sequence shown here is derived from an EMBL/GenBank/DDBJ whole genome shotgun (WGS) entry which is preliminary data.</text>
</comment>
<dbReference type="InterPro" id="IPR016024">
    <property type="entry name" value="ARM-type_fold"/>
</dbReference>
<feature type="compositionally biased region" description="Polar residues" evidence="1">
    <location>
        <begin position="663"/>
        <end position="676"/>
    </location>
</feature>
<evidence type="ECO:0000313" key="3">
    <source>
        <dbReference type="EMBL" id="KAK9868267.1"/>
    </source>
</evidence>
<protein>
    <recommendedName>
        <fullName evidence="2">Helicase Sen1 N-terminal domain-containing protein</fullName>
    </recommendedName>
</protein>